<dbReference type="RefSeq" id="WP_175381148.1">
    <property type="nucleotide sequence ID" value="NZ_CBCRYD010000014.1"/>
</dbReference>
<accession>A0ABX2MFA4</accession>
<gene>
    <name evidence="1" type="ORF">HP548_05855</name>
</gene>
<dbReference type="GeneID" id="97130216"/>
<dbReference type="EMBL" id="JABMCC010000100">
    <property type="protein sequence ID" value="NUU53601.1"/>
    <property type="molecule type" value="Genomic_DNA"/>
</dbReference>
<protein>
    <submittedName>
        <fullName evidence="1">Uncharacterized protein</fullName>
    </submittedName>
</protein>
<organism evidence="1 2">
    <name type="scientific">Paenibacillus taichungensis</name>
    <dbReference type="NCBI Taxonomy" id="484184"/>
    <lineage>
        <taxon>Bacteria</taxon>
        <taxon>Bacillati</taxon>
        <taxon>Bacillota</taxon>
        <taxon>Bacilli</taxon>
        <taxon>Bacillales</taxon>
        <taxon>Paenibacillaceae</taxon>
        <taxon>Paenibacillus</taxon>
    </lineage>
</organism>
<sequence>MAEPNKRYSFVKSHHRHTGSADFVPYRFLSYSTFQIQPPHSALPMLQTELQPRLA</sequence>
<dbReference type="Proteomes" id="UP000577724">
    <property type="component" value="Unassembled WGS sequence"/>
</dbReference>
<keyword evidence="2" id="KW-1185">Reference proteome</keyword>
<comment type="caution">
    <text evidence="1">The sequence shown here is derived from an EMBL/GenBank/DDBJ whole genome shotgun (WGS) entry which is preliminary data.</text>
</comment>
<proteinExistence type="predicted"/>
<reference evidence="1 2" key="1">
    <citation type="submission" date="2020-05" db="EMBL/GenBank/DDBJ databases">
        <title>Genome Sequencing of Type Strains.</title>
        <authorList>
            <person name="Lemaire J.F."/>
            <person name="Inderbitzin P."/>
            <person name="Gregorio O.A."/>
            <person name="Collins S.B."/>
            <person name="Wespe N."/>
            <person name="Knight-Connoni V."/>
        </authorList>
    </citation>
    <scope>NUCLEOTIDE SEQUENCE [LARGE SCALE GENOMIC DNA]</scope>
    <source>
        <strain evidence="1 2">DSM 19942</strain>
    </source>
</reference>
<evidence type="ECO:0000313" key="1">
    <source>
        <dbReference type="EMBL" id="NUU53601.1"/>
    </source>
</evidence>
<name>A0ABX2MFA4_9BACL</name>
<evidence type="ECO:0000313" key="2">
    <source>
        <dbReference type="Proteomes" id="UP000577724"/>
    </source>
</evidence>